<dbReference type="EMBL" id="JAHWXQ010000001">
    <property type="protein sequence ID" value="MBW3364461.1"/>
    <property type="molecule type" value="Genomic_DNA"/>
</dbReference>
<protein>
    <recommendedName>
        <fullName evidence="3">STAS/SEC14 domain-containing protein</fullName>
    </recommendedName>
</protein>
<reference evidence="1 2" key="1">
    <citation type="submission" date="2021-07" db="EMBL/GenBank/DDBJ databases">
        <authorList>
            <person name="Kim M.K."/>
        </authorList>
    </citation>
    <scope>NUCLEOTIDE SEQUENCE [LARGE SCALE GENOMIC DNA]</scope>
    <source>
        <strain evidence="1 2">HLY7-15</strain>
    </source>
</reference>
<gene>
    <name evidence="1" type="ORF">KYK27_05370</name>
</gene>
<evidence type="ECO:0000313" key="2">
    <source>
        <dbReference type="Proteomes" id="UP000774935"/>
    </source>
</evidence>
<sequence length="148" mass="16745">MYSTNLHSTPENASEQIASNASYELKIDKAKNRIYFTVHGYWKNKEVVSEFIEDWKKAVSLTQSSFTVLTDMLSMITHPQELNELHLEAQKLVIHAGVKQVANVLPTDKIANLQANSIVSNTTLPYRNFNSCEEAEDYLNQSSTAYIS</sequence>
<name>A0ABS6XBI0_9BACT</name>
<evidence type="ECO:0000313" key="1">
    <source>
        <dbReference type="EMBL" id="MBW3364461.1"/>
    </source>
</evidence>
<accession>A0ABS6XBI0</accession>
<dbReference type="Proteomes" id="UP000774935">
    <property type="component" value="Unassembled WGS sequence"/>
</dbReference>
<comment type="caution">
    <text evidence="1">The sequence shown here is derived from an EMBL/GenBank/DDBJ whole genome shotgun (WGS) entry which is preliminary data.</text>
</comment>
<dbReference type="RefSeq" id="WP_199108950.1">
    <property type="nucleotide sequence ID" value="NZ_JAHWXQ010000001.1"/>
</dbReference>
<keyword evidence="2" id="KW-1185">Reference proteome</keyword>
<organism evidence="1 2">
    <name type="scientific">Pontibacter populi</name>
    <dbReference type="NCBI Taxonomy" id="890055"/>
    <lineage>
        <taxon>Bacteria</taxon>
        <taxon>Pseudomonadati</taxon>
        <taxon>Bacteroidota</taxon>
        <taxon>Cytophagia</taxon>
        <taxon>Cytophagales</taxon>
        <taxon>Hymenobacteraceae</taxon>
        <taxon>Pontibacter</taxon>
    </lineage>
</organism>
<proteinExistence type="predicted"/>
<evidence type="ECO:0008006" key="3">
    <source>
        <dbReference type="Google" id="ProtNLM"/>
    </source>
</evidence>